<dbReference type="EMBL" id="PFFD01000029">
    <property type="protein sequence ID" value="PIV87237.1"/>
    <property type="molecule type" value="Genomic_DNA"/>
</dbReference>
<sequence>MHVNDRVMTVTVDVKMQDEAVELETLARRILERATPYEEQGHHVIPFAKDQPITRESPKSSSPLGNVFDPTRIPNESGYEHPPKNARRETARQSLREANVQ</sequence>
<feature type="compositionally biased region" description="Basic and acidic residues" evidence="1">
    <location>
        <begin position="78"/>
        <end position="95"/>
    </location>
</feature>
<reference evidence="3" key="1">
    <citation type="submission" date="2017-09" db="EMBL/GenBank/DDBJ databases">
        <title>Depth-based differentiation of microbial function through sediment-hosted aquifers and enrichment of novel symbionts in the deep terrestrial subsurface.</title>
        <authorList>
            <person name="Probst A.J."/>
            <person name="Ladd B."/>
            <person name="Jarett J.K."/>
            <person name="Geller-Mcgrath D.E."/>
            <person name="Sieber C.M.K."/>
            <person name="Emerson J.B."/>
            <person name="Anantharaman K."/>
            <person name="Thomas B.C."/>
            <person name="Malmstrom R."/>
            <person name="Stieglmeier M."/>
            <person name="Klingl A."/>
            <person name="Woyke T."/>
            <person name="Ryan C.M."/>
            <person name="Banfield J.F."/>
        </authorList>
    </citation>
    <scope>NUCLEOTIDE SEQUENCE [LARGE SCALE GENOMIC DNA]</scope>
</reference>
<proteinExistence type="predicted"/>
<organism evidence="2 3">
    <name type="scientific">Candidatus Kaiserbacteria bacterium CG17_big_fil_post_rev_8_21_14_2_50_51_7</name>
    <dbReference type="NCBI Taxonomy" id="1974613"/>
    <lineage>
        <taxon>Bacteria</taxon>
        <taxon>Candidatus Kaiseribacteriota</taxon>
    </lineage>
</organism>
<dbReference type="AlphaFoldDB" id="A0A2M7FDP5"/>
<accession>A0A2M7FDP5</accession>
<evidence type="ECO:0000313" key="3">
    <source>
        <dbReference type="Proteomes" id="UP000228497"/>
    </source>
</evidence>
<feature type="region of interest" description="Disordered" evidence="1">
    <location>
        <begin position="34"/>
        <end position="101"/>
    </location>
</feature>
<evidence type="ECO:0000256" key="1">
    <source>
        <dbReference type="SAM" id="MobiDB-lite"/>
    </source>
</evidence>
<gene>
    <name evidence="2" type="ORF">COW49_00680</name>
</gene>
<dbReference type="Proteomes" id="UP000228497">
    <property type="component" value="Unassembled WGS sequence"/>
</dbReference>
<comment type="caution">
    <text evidence="2">The sequence shown here is derived from an EMBL/GenBank/DDBJ whole genome shotgun (WGS) entry which is preliminary data.</text>
</comment>
<name>A0A2M7FDP5_9BACT</name>
<protein>
    <submittedName>
        <fullName evidence="2">Uncharacterized protein</fullName>
    </submittedName>
</protein>
<evidence type="ECO:0000313" key="2">
    <source>
        <dbReference type="EMBL" id="PIV87237.1"/>
    </source>
</evidence>